<protein>
    <submittedName>
        <fullName evidence="4">Uncharacterized protein</fullName>
    </submittedName>
</protein>
<feature type="region of interest" description="Disordered" evidence="3">
    <location>
        <begin position="265"/>
        <end position="291"/>
    </location>
</feature>
<proteinExistence type="predicted"/>
<dbReference type="RefSeq" id="XP_067759223.1">
    <property type="nucleotide sequence ID" value="XM_067902864.1"/>
</dbReference>
<dbReference type="PANTHER" id="PTHR46093:SF18">
    <property type="entry name" value="FIBRONECTIN TYPE-III DOMAIN-CONTAINING PROTEIN"/>
    <property type="match status" value="1"/>
</dbReference>
<organism evidence="4 5">
    <name type="scientific">Porcisia hertigi</name>
    <dbReference type="NCBI Taxonomy" id="2761500"/>
    <lineage>
        <taxon>Eukaryota</taxon>
        <taxon>Discoba</taxon>
        <taxon>Euglenozoa</taxon>
        <taxon>Kinetoplastea</taxon>
        <taxon>Metakinetoplastina</taxon>
        <taxon>Trypanosomatida</taxon>
        <taxon>Trypanosomatidae</taxon>
        <taxon>Leishmaniinae</taxon>
        <taxon>Porcisia</taxon>
    </lineage>
</organism>
<dbReference type="InterPro" id="IPR015915">
    <property type="entry name" value="Kelch-typ_b-propeller"/>
</dbReference>
<dbReference type="EMBL" id="JAFJZO010000009">
    <property type="protein sequence ID" value="KAG5510619.1"/>
    <property type="molecule type" value="Genomic_DNA"/>
</dbReference>
<evidence type="ECO:0000313" key="4">
    <source>
        <dbReference type="EMBL" id="KAG5510619.1"/>
    </source>
</evidence>
<comment type="caution">
    <text evidence="4">The sequence shown here is derived from an EMBL/GenBank/DDBJ whole genome shotgun (WGS) entry which is preliminary data.</text>
</comment>
<dbReference type="Proteomes" id="UP000674318">
    <property type="component" value="Unassembled WGS sequence"/>
</dbReference>
<keyword evidence="5" id="KW-1185">Reference proteome</keyword>
<dbReference type="GeneID" id="94292941"/>
<evidence type="ECO:0000256" key="3">
    <source>
        <dbReference type="SAM" id="MobiDB-lite"/>
    </source>
</evidence>
<dbReference type="SUPFAM" id="SSF117281">
    <property type="entry name" value="Kelch motif"/>
    <property type="match status" value="1"/>
</dbReference>
<evidence type="ECO:0000256" key="1">
    <source>
        <dbReference type="ARBA" id="ARBA00022441"/>
    </source>
</evidence>
<dbReference type="PANTHER" id="PTHR46093">
    <property type="entry name" value="ACYL-COA-BINDING DOMAIN-CONTAINING PROTEIN 5"/>
    <property type="match status" value="1"/>
</dbReference>
<reference evidence="4 5" key="1">
    <citation type="submission" date="2021-02" db="EMBL/GenBank/DDBJ databases">
        <title>Porcisia hertigi Genome sequencing and assembly.</title>
        <authorList>
            <person name="Almutairi H."/>
            <person name="Gatherer D."/>
        </authorList>
    </citation>
    <scope>NUCLEOTIDE SEQUENCE [LARGE SCALE GENOMIC DNA]</scope>
    <source>
        <strain evidence="4 5">C119</strain>
    </source>
</reference>
<dbReference type="KEGG" id="phet:94292941"/>
<feature type="compositionally biased region" description="Basic and acidic residues" evidence="3">
    <location>
        <begin position="265"/>
        <end position="278"/>
    </location>
</feature>
<evidence type="ECO:0000256" key="2">
    <source>
        <dbReference type="ARBA" id="ARBA00022737"/>
    </source>
</evidence>
<dbReference type="AlphaFoldDB" id="A0A836LJD8"/>
<gene>
    <name evidence="4" type="ORF">JKF63_06917</name>
</gene>
<sequence length="569" mass="58481">MPKQLGTKSKAAAAALSSGPPPLYEEALSGPPLVVEITGLSVWSTKTGADAARKAGCLTNGARWGHAAVLSPNETVLCIIGGTPCSRSHMSEDAAVPLWEYTSATTATAPTAGSTSFYKMVTAAVLPTPHIWMAGAAQTAATQDAIHGAKTDAAKNHDWPLFAPWWASWSPVKGTDGPSVMYADGGWDGARRITGVRAFAGCVKGGDSLLLPPLSVVVANSTRSHHSVTNVQGRLYRFGGETQQGTVAALEEIEGASVLLGKKREAGDLSRSKNEKEAAAPTAALSRGGAPILEPTTVAPNPFPVLGSPPPRAAHGACSLNQRYIVVFGGRQIHTQGDDVDALAAAVSGGKGGRAKKAATARAQSPGKRGGTPGRDRKNSLAAIDTTLPRSATLTVLKDVAIYDTALSSWLPVQVMKCGAVPCARYAAAVAAVPVHAIGSQTGRHRSPVADAVQREVLVVGGLDAGGSMCADAWVMQVMSGTDAELAEVPADSASTAVPLVRVRWVRLEARCAADSPFQRHHAAAVVSSRRVVYLVGGCGSDDAAVPCVCTLELPPLTAASVKSAETIG</sequence>
<name>A0A836LJD8_9TRYP</name>
<accession>A0A836LJD8</accession>
<dbReference type="Gene3D" id="2.120.10.80">
    <property type="entry name" value="Kelch-type beta propeller"/>
    <property type="match status" value="2"/>
</dbReference>
<evidence type="ECO:0000313" key="5">
    <source>
        <dbReference type="Proteomes" id="UP000674318"/>
    </source>
</evidence>
<dbReference type="OrthoDB" id="273870at2759"/>
<feature type="region of interest" description="Disordered" evidence="3">
    <location>
        <begin position="351"/>
        <end position="379"/>
    </location>
</feature>
<keyword evidence="2" id="KW-0677">Repeat</keyword>
<keyword evidence="1" id="KW-0880">Kelch repeat</keyword>